<keyword evidence="2" id="KW-1185">Reference proteome</keyword>
<name>A0AAW9KYV2_9ACTO</name>
<dbReference type="RefSeq" id="WP_322911551.1">
    <property type="nucleotide sequence ID" value="NZ_JAXBCZ010000001.1"/>
</dbReference>
<dbReference type="EMBL" id="JAXBCZ010000001">
    <property type="protein sequence ID" value="MEA1303946.1"/>
    <property type="molecule type" value="Genomic_DNA"/>
</dbReference>
<dbReference type="AlphaFoldDB" id="A0AAW9KYV2"/>
<evidence type="ECO:0000313" key="2">
    <source>
        <dbReference type="Proteomes" id="UP001289581"/>
    </source>
</evidence>
<dbReference type="InterPro" id="IPR046100">
    <property type="entry name" value="DUF6037"/>
</dbReference>
<dbReference type="Proteomes" id="UP001289581">
    <property type="component" value="Unassembled WGS sequence"/>
</dbReference>
<gene>
    <name evidence="1" type="ORF">QU665_02420</name>
</gene>
<organism evidence="1 2">
    <name type="scientific">Actinomyces oris</name>
    <dbReference type="NCBI Taxonomy" id="544580"/>
    <lineage>
        <taxon>Bacteria</taxon>
        <taxon>Bacillati</taxon>
        <taxon>Actinomycetota</taxon>
        <taxon>Actinomycetes</taxon>
        <taxon>Actinomycetales</taxon>
        <taxon>Actinomycetaceae</taxon>
        <taxon>Actinomyces</taxon>
    </lineage>
</organism>
<accession>A0AAW9KYV2</accession>
<dbReference type="Pfam" id="PF19503">
    <property type="entry name" value="DUF6037"/>
    <property type="match status" value="1"/>
</dbReference>
<proteinExistence type="predicted"/>
<protein>
    <submittedName>
        <fullName evidence="1">DUF6037 family protein</fullName>
    </submittedName>
</protein>
<evidence type="ECO:0000313" key="1">
    <source>
        <dbReference type="EMBL" id="MEA1303946.1"/>
    </source>
</evidence>
<comment type="caution">
    <text evidence="1">The sequence shown here is derived from an EMBL/GenBank/DDBJ whole genome shotgun (WGS) entry which is preliminary data.</text>
</comment>
<sequence length="194" mass="22740">MSYLLQNLKPLRNAMRERGWVVTCFDFVYKKQGYYVTVTDYVKGVSKPDRRALVALRFMKKSNLSESLSTWANVLRIYIADRSQFRNFFGIEDKSNYGDIVQQFSKQFGQIIPRDIVEVRNDQKKIILRQLDISDSQDLDKIYCIGVKRDGLKANGDPAERSPFNSQKTQFLRPKLYEWFHSDKNIILGIHSIK</sequence>
<reference evidence="1 2" key="1">
    <citation type="submission" date="2023-06" db="EMBL/GenBank/DDBJ databases">
        <title>Actinomyces orist ORNL 0101 HMT-893 genome.</title>
        <authorList>
            <person name="Johnston C.D."/>
            <person name="Chen T."/>
            <person name="Dewhirst F.E."/>
        </authorList>
    </citation>
    <scope>NUCLEOTIDE SEQUENCE [LARGE SCALE GENOMIC DNA]</scope>
    <source>
        <strain evidence="1 2">ORNL 0101</strain>
    </source>
</reference>